<dbReference type="PRINTS" id="PR01050">
    <property type="entry name" value="PYRUVTKNASE"/>
</dbReference>
<keyword evidence="11 15" id="KW-0460">Magnesium</keyword>
<dbReference type="InterPro" id="IPR015793">
    <property type="entry name" value="Pyrv_Knase_brl"/>
</dbReference>
<dbReference type="GO" id="GO:0004743">
    <property type="term" value="F:pyruvate kinase activity"/>
    <property type="evidence" value="ECO:0007669"/>
    <property type="project" value="UniProtKB-UniRule"/>
</dbReference>
<dbReference type="GO" id="GO:0000287">
    <property type="term" value="F:magnesium ion binding"/>
    <property type="evidence" value="ECO:0007669"/>
    <property type="project" value="UniProtKB-UniRule"/>
</dbReference>
<evidence type="ECO:0000256" key="7">
    <source>
        <dbReference type="ARBA" id="ARBA00022723"/>
    </source>
</evidence>
<keyword evidence="7" id="KW-0479">Metal-binding</keyword>
<sequence>MLERRTKIVATLGPATDADGMLDRLVSAGLDCARLNCSHGSHDDLRRRAAAVRAAADRAGRPLGLLFDLQGPKLRLSGDVEEQMVAVGDRVTFSASGTPGAIKVEFDKFAALVTERSQIVIGDGVPRFAVERLDGEDVVARAVSPGPLSARKGINVTYARPELPAITEKDVADLALACELGGDFIALSFVRSAADMEQLRELVTGHGSRARLIAKVEKIEAYEALDEIIDASDGLMVARGDYGVEAGVARVPLMQKDTIRRATQAGKFVITATQMLESMIQAPEPTRAEATDVANAVIDGTSAVMMSAETSVGAYPFESVTAMATIALAAEESPVIHGRARPIKGEDTSRAVMRAAVDLADELDATALIIPTASGGGARICAKYRKRRPIIALAHEETIAEQLTLEWGVYPTIMDTAESVDDMIESALTTARDFAGLPSGSRVVITSGRRTGTPGATNLVMVREIP</sequence>
<dbReference type="NCBIfam" id="TIGR01064">
    <property type="entry name" value="pyruv_kin"/>
    <property type="match status" value="1"/>
</dbReference>
<dbReference type="GO" id="GO:0005524">
    <property type="term" value="F:ATP binding"/>
    <property type="evidence" value="ECO:0007669"/>
    <property type="project" value="UniProtKB-KW"/>
</dbReference>
<keyword evidence="6 15" id="KW-0808">Transferase</keyword>
<dbReference type="Gene3D" id="3.40.1380.20">
    <property type="entry name" value="Pyruvate kinase, C-terminal domain"/>
    <property type="match status" value="1"/>
</dbReference>
<keyword evidence="9 15" id="KW-0418">Kinase</keyword>
<evidence type="ECO:0000256" key="9">
    <source>
        <dbReference type="ARBA" id="ARBA00022777"/>
    </source>
</evidence>
<dbReference type="EC" id="2.7.1.40" evidence="5 14"/>
<dbReference type="Gene3D" id="2.40.33.10">
    <property type="entry name" value="PK beta-barrel domain-like"/>
    <property type="match status" value="1"/>
</dbReference>
<dbReference type="Gene3D" id="3.20.20.60">
    <property type="entry name" value="Phosphoenolpyruvate-binding domains"/>
    <property type="match status" value="1"/>
</dbReference>
<evidence type="ECO:0000256" key="3">
    <source>
        <dbReference type="ARBA" id="ARBA00008663"/>
    </source>
</evidence>
<dbReference type="InterPro" id="IPR001697">
    <property type="entry name" value="Pyr_Knase"/>
</dbReference>
<keyword evidence="10" id="KW-0067">ATP-binding</keyword>
<dbReference type="InterPro" id="IPR015795">
    <property type="entry name" value="Pyrv_Knase_C"/>
</dbReference>
<dbReference type="EMBL" id="JAPDDP010000026">
    <property type="protein sequence ID" value="MDA0181799.1"/>
    <property type="molecule type" value="Genomic_DNA"/>
</dbReference>
<comment type="cofactor">
    <cofactor evidence="1">
        <name>K(+)</name>
        <dbReference type="ChEBI" id="CHEBI:29103"/>
    </cofactor>
</comment>
<gene>
    <name evidence="18" type="primary">pyk</name>
    <name evidence="18" type="ORF">OJ997_15965</name>
</gene>
<dbReference type="PANTHER" id="PTHR11817">
    <property type="entry name" value="PYRUVATE KINASE"/>
    <property type="match status" value="1"/>
</dbReference>
<dbReference type="SUPFAM" id="SSF50800">
    <property type="entry name" value="PK beta-barrel domain-like"/>
    <property type="match status" value="1"/>
</dbReference>
<comment type="subunit">
    <text evidence="4">Homotetramer.</text>
</comment>
<comment type="similarity">
    <text evidence="3 15">Belongs to the pyruvate kinase family.</text>
</comment>
<accession>A0A9X3N976</accession>
<name>A0A9X3N976_9ACTN</name>
<evidence type="ECO:0000259" key="16">
    <source>
        <dbReference type="Pfam" id="PF00224"/>
    </source>
</evidence>
<dbReference type="GO" id="GO:0016301">
    <property type="term" value="F:kinase activity"/>
    <property type="evidence" value="ECO:0007669"/>
    <property type="project" value="UniProtKB-KW"/>
</dbReference>
<evidence type="ECO:0000256" key="11">
    <source>
        <dbReference type="ARBA" id="ARBA00022842"/>
    </source>
</evidence>
<evidence type="ECO:0000259" key="17">
    <source>
        <dbReference type="Pfam" id="PF02887"/>
    </source>
</evidence>
<dbReference type="InterPro" id="IPR036918">
    <property type="entry name" value="Pyrv_Knase_C_sf"/>
</dbReference>
<proteinExistence type="inferred from homology"/>
<dbReference type="GO" id="GO:0030955">
    <property type="term" value="F:potassium ion binding"/>
    <property type="evidence" value="ECO:0007669"/>
    <property type="project" value="UniProtKB-UniRule"/>
</dbReference>
<reference evidence="18" key="1">
    <citation type="submission" date="2022-10" db="EMBL/GenBank/DDBJ databases">
        <title>The WGS of Solirubrobacter phytolaccae KCTC 29190.</title>
        <authorList>
            <person name="Jiang Z."/>
        </authorList>
    </citation>
    <scope>NUCLEOTIDE SEQUENCE</scope>
    <source>
        <strain evidence="18">KCTC 29190</strain>
    </source>
</reference>
<dbReference type="InterPro" id="IPR011037">
    <property type="entry name" value="Pyrv_Knase-like_insert_dom_sf"/>
</dbReference>
<comment type="pathway">
    <text evidence="2 15">Carbohydrate degradation; glycolysis; pyruvate from D-glyceraldehyde 3-phosphate: step 5/5.</text>
</comment>
<dbReference type="SUPFAM" id="SSF52935">
    <property type="entry name" value="PK C-terminal domain-like"/>
    <property type="match status" value="1"/>
</dbReference>
<keyword evidence="12 15" id="KW-0324">Glycolysis</keyword>
<evidence type="ECO:0000256" key="1">
    <source>
        <dbReference type="ARBA" id="ARBA00001958"/>
    </source>
</evidence>
<keyword evidence="13 18" id="KW-0670">Pyruvate</keyword>
<dbReference type="InterPro" id="IPR015806">
    <property type="entry name" value="Pyrv_Knase_insert_dom_sf"/>
</dbReference>
<dbReference type="Pfam" id="PF00224">
    <property type="entry name" value="PK"/>
    <property type="match status" value="1"/>
</dbReference>
<evidence type="ECO:0000256" key="4">
    <source>
        <dbReference type="ARBA" id="ARBA00011881"/>
    </source>
</evidence>
<evidence type="ECO:0000313" key="19">
    <source>
        <dbReference type="Proteomes" id="UP001147653"/>
    </source>
</evidence>
<evidence type="ECO:0000256" key="2">
    <source>
        <dbReference type="ARBA" id="ARBA00004997"/>
    </source>
</evidence>
<feature type="domain" description="Pyruvate kinase C-terminal" evidence="17">
    <location>
        <begin position="351"/>
        <end position="462"/>
    </location>
</feature>
<evidence type="ECO:0000256" key="10">
    <source>
        <dbReference type="ARBA" id="ARBA00022840"/>
    </source>
</evidence>
<evidence type="ECO:0000256" key="5">
    <source>
        <dbReference type="ARBA" id="ARBA00012142"/>
    </source>
</evidence>
<keyword evidence="8" id="KW-0547">Nucleotide-binding</keyword>
<dbReference type="SUPFAM" id="SSF51621">
    <property type="entry name" value="Phosphoenolpyruvate/pyruvate domain"/>
    <property type="match status" value="1"/>
</dbReference>
<dbReference type="RefSeq" id="WP_270026150.1">
    <property type="nucleotide sequence ID" value="NZ_JAPDDP010000026.1"/>
</dbReference>
<organism evidence="18 19">
    <name type="scientific">Solirubrobacter phytolaccae</name>
    <dbReference type="NCBI Taxonomy" id="1404360"/>
    <lineage>
        <taxon>Bacteria</taxon>
        <taxon>Bacillati</taxon>
        <taxon>Actinomycetota</taxon>
        <taxon>Thermoleophilia</taxon>
        <taxon>Solirubrobacterales</taxon>
        <taxon>Solirubrobacteraceae</taxon>
        <taxon>Solirubrobacter</taxon>
    </lineage>
</organism>
<dbReference type="NCBIfam" id="NF004491">
    <property type="entry name" value="PRK05826.1"/>
    <property type="match status" value="1"/>
</dbReference>
<keyword evidence="19" id="KW-1185">Reference proteome</keyword>
<dbReference type="Pfam" id="PF02887">
    <property type="entry name" value="PK_C"/>
    <property type="match status" value="1"/>
</dbReference>
<evidence type="ECO:0000313" key="18">
    <source>
        <dbReference type="EMBL" id="MDA0181799.1"/>
    </source>
</evidence>
<evidence type="ECO:0000256" key="12">
    <source>
        <dbReference type="ARBA" id="ARBA00023152"/>
    </source>
</evidence>
<dbReference type="InterPro" id="IPR040442">
    <property type="entry name" value="Pyrv_kinase-like_dom_sf"/>
</dbReference>
<dbReference type="InterPro" id="IPR015813">
    <property type="entry name" value="Pyrv/PenolPyrv_kinase-like_dom"/>
</dbReference>
<evidence type="ECO:0000256" key="14">
    <source>
        <dbReference type="NCBIfam" id="TIGR01064"/>
    </source>
</evidence>
<feature type="domain" description="Pyruvate kinase barrel" evidence="16">
    <location>
        <begin position="4"/>
        <end position="320"/>
    </location>
</feature>
<protein>
    <recommendedName>
        <fullName evidence="5 14">Pyruvate kinase</fullName>
        <ecNumber evidence="5 14">2.7.1.40</ecNumber>
    </recommendedName>
</protein>
<evidence type="ECO:0000256" key="6">
    <source>
        <dbReference type="ARBA" id="ARBA00022679"/>
    </source>
</evidence>
<evidence type="ECO:0000256" key="13">
    <source>
        <dbReference type="ARBA" id="ARBA00023317"/>
    </source>
</evidence>
<evidence type="ECO:0000256" key="8">
    <source>
        <dbReference type="ARBA" id="ARBA00022741"/>
    </source>
</evidence>
<evidence type="ECO:0000256" key="15">
    <source>
        <dbReference type="RuleBase" id="RU000504"/>
    </source>
</evidence>
<dbReference type="AlphaFoldDB" id="A0A9X3N976"/>
<comment type="caution">
    <text evidence="18">The sequence shown here is derived from an EMBL/GenBank/DDBJ whole genome shotgun (WGS) entry which is preliminary data.</text>
</comment>
<comment type="catalytic activity">
    <reaction evidence="15">
        <text>pyruvate + ATP = phosphoenolpyruvate + ADP + H(+)</text>
        <dbReference type="Rhea" id="RHEA:18157"/>
        <dbReference type="ChEBI" id="CHEBI:15361"/>
        <dbReference type="ChEBI" id="CHEBI:15378"/>
        <dbReference type="ChEBI" id="CHEBI:30616"/>
        <dbReference type="ChEBI" id="CHEBI:58702"/>
        <dbReference type="ChEBI" id="CHEBI:456216"/>
        <dbReference type="EC" id="2.7.1.40"/>
    </reaction>
</comment>
<dbReference type="Proteomes" id="UP001147653">
    <property type="component" value="Unassembled WGS sequence"/>
</dbReference>